<dbReference type="GO" id="GO:0005816">
    <property type="term" value="C:spindle pole body"/>
    <property type="evidence" value="ECO:0007669"/>
    <property type="project" value="TreeGrafter"/>
</dbReference>
<feature type="transmembrane region" description="Helical" evidence="14">
    <location>
        <begin position="57"/>
        <end position="77"/>
    </location>
</feature>
<evidence type="ECO:0000256" key="9">
    <source>
        <dbReference type="ARBA" id="ARBA00023010"/>
    </source>
</evidence>
<reference evidence="15 16" key="1">
    <citation type="submission" date="2018-04" db="EMBL/GenBank/DDBJ databases">
        <authorList>
            <person name="Huttner S."/>
            <person name="Dainat J."/>
        </authorList>
    </citation>
    <scope>NUCLEOTIDE SEQUENCE [LARGE SCALE GENOMIC DNA]</scope>
</reference>
<keyword evidence="12" id="KW-0539">Nucleus</keyword>
<comment type="similarity">
    <text evidence="3">Belongs to the NDC1 family.</text>
</comment>
<dbReference type="Pfam" id="PF09531">
    <property type="entry name" value="Ndc1_Nup"/>
    <property type="match status" value="1"/>
</dbReference>
<sequence length="632" mass="70583">MAGATVRRSPYKDFLQPALQRRFATASLFVLAIAYAQALLLANWGSLFWSWFPLGPAGIRAVFFFFCSISIIILRIAQYHPGLRTSDSGIHTFFRYAPKFQTLETVLTYALSAFVFSQVYLWSLPEKSGMEHITYFMSDRARLNEKPIFLTTHLVLLGVYQGLVHLFKDVDRLTLGVARPQNGGGKPEEGDSSFQVRRFRDQIPTMVVYTVNHLVFGLVINFAVYPLFFRATIWKTMMVFLRPIYNLPRSNMVPATLPFSFSSLSHCWIAGLMLIFAWTAANTAFSLFLVKNPLKNGKPLTSDAKDPNGSLLNGLKNKKLSIKCFAMWELAFIARDFEDRRKAIYEDIDRKDGPMWSQVYKICLDVLKELGTNIDTYTAPPQPSGPPAAAPAGEEPKRTTAPPKDDPIFQPIPQRKGFRSQVEKVVNQAALAPGQGSQLSPAAKKAVESAKQQLRRIQKEATGTDDTQGLFKDLALKVLHSTAGWPFRQHYRRRVAHAVLGAPYGEPSLYVNAACALSQLAVHSLREDRYGNVQRDVAAIVRALTGLARKLDAFRSGLATHWTDVEGKRESPEVEQVAQALREALVRLIEAFGPYARDLRLSLTDVRLAKEAAGLLGPEGEMEEVGARRAGR</sequence>
<evidence type="ECO:0000256" key="10">
    <source>
        <dbReference type="ARBA" id="ARBA00023132"/>
    </source>
</evidence>
<feature type="transmembrane region" description="Helical" evidence="14">
    <location>
        <begin position="103"/>
        <end position="122"/>
    </location>
</feature>
<feature type="compositionally biased region" description="Basic and acidic residues" evidence="13">
    <location>
        <begin position="394"/>
        <end position="407"/>
    </location>
</feature>
<evidence type="ECO:0000256" key="14">
    <source>
        <dbReference type="SAM" id="Phobius"/>
    </source>
</evidence>
<feature type="region of interest" description="Disordered" evidence="13">
    <location>
        <begin position="375"/>
        <end position="414"/>
    </location>
</feature>
<evidence type="ECO:0000256" key="8">
    <source>
        <dbReference type="ARBA" id="ARBA00022989"/>
    </source>
</evidence>
<evidence type="ECO:0000256" key="12">
    <source>
        <dbReference type="ARBA" id="ARBA00023242"/>
    </source>
</evidence>
<gene>
    <name evidence="15" type="ORF">TT172_LOCUS9676</name>
</gene>
<feature type="compositionally biased region" description="Pro residues" evidence="13">
    <location>
        <begin position="380"/>
        <end position="389"/>
    </location>
</feature>
<evidence type="ECO:0000256" key="7">
    <source>
        <dbReference type="ARBA" id="ARBA00022927"/>
    </source>
</evidence>
<dbReference type="Proteomes" id="UP000289323">
    <property type="component" value="Unassembled WGS sequence"/>
</dbReference>
<evidence type="ECO:0000256" key="2">
    <source>
        <dbReference type="ARBA" id="ARBA00004567"/>
    </source>
</evidence>
<dbReference type="GO" id="GO:0015031">
    <property type="term" value="P:protein transport"/>
    <property type="evidence" value="ECO:0007669"/>
    <property type="project" value="UniProtKB-KW"/>
</dbReference>
<dbReference type="GO" id="GO:0070631">
    <property type="term" value="P:spindle pole body localization"/>
    <property type="evidence" value="ECO:0007669"/>
    <property type="project" value="TreeGrafter"/>
</dbReference>
<keyword evidence="6" id="KW-0509">mRNA transport</keyword>
<dbReference type="AlphaFoldDB" id="A0A446BXN3"/>
<comment type="subcellular location">
    <subcellularLocation>
        <location evidence="1">Nucleus membrane</location>
        <topology evidence="1">Multi-pass membrane protein</topology>
    </subcellularLocation>
    <subcellularLocation>
        <location evidence="2">Nucleus</location>
        <location evidence="2">Nuclear pore complex</location>
    </subcellularLocation>
</comment>
<dbReference type="GO" id="GO:0031965">
    <property type="term" value="C:nuclear membrane"/>
    <property type="evidence" value="ECO:0007669"/>
    <property type="project" value="UniProtKB-SubCell"/>
</dbReference>
<feature type="transmembrane region" description="Helical" evidence="14">
    <location>
        <begin position="28"/>
        <end position="51"/>
    </location>
</feature>
<feature type="transmembrane region" description="Helical" evidence="14">
    <location>
        <begin position="148"/>
        <end position="167"/>
    </location>
</feature>
<evidence type="ECO:0000256" key="13">
    <source>
        <dbReference type="SAM" id="MobiDB-lite"/>
    </source>
</evidence>
<keyword evidence="9" id="KW-0811">Translocation</keyword>
<keyword evidence="11 14" id="KW-0472">Membrane</keyword>
<evidence type="ECO:0000256" key="11">
    <source>
        <dbReference type="ARBA" id="ARBA00023136"/>
    </source>
</evidence>
<proteinExistence type="inferred from homology"/>
<feature type="transmembrane region" description="Helical" evidence="14">
    <location>
        <begin position="268"/>
        <end position="290"/>
    </location>
</feature>
<organism evidence="15 16">
    <name type="scientific">Thermothielavioides terrestris</name>
    <dbReference type="NCBI Taxonomy" id="2587410"/>
    <lineage>
        <taxon>Eukaryota</taxon>
        <taxon>Fungi</taxon>
        <taxon>Dikarya</taxon>
        <taxon>Ascomycota</taxon>
        <taxon>Pezizomycotina</taxon>
        <taxon>Sordariomycetes</taxon>
        <taxon>Sordariomycetidae</taxon>
        <taxon>Sordariales</taxon>
        <taxon>Chaetomiaceae</taxon>
        <taxon>Thermothielavioides</taxon>
    </lineage>
</organism>
<evidence type="ECO:0000256" key="3">
    <source>
        <dbReference type="ARBA" id="ARBA00005760"/>
    </source>
</evidence>
<keyword evidence="5 14" id="KW-0812">Transmembrane</keyword>
<dbReference type="GO" id="GO:0006999">
    <property type="term" value="P:nuclear pore organization"/>
    <property type="evidence" value="ECO:0007669"/>
    <property type="project" value="TreeGrafter"/>
</dbReference>
<dbReference type="PANTHER" id="PTHR13269:SF6">
    <property type="entry name" value="NUCLEOPORIN NDC1"/>
    <property type="match status" value="1"/>
</dbReference>
<keyword evidence="7" id="KW-0653">Protein transport</keyword>
<evidence type="ECO:0000313" key="15">
    <source>
        <dbReference type="EMBL" id="SPQ27257.1"/>
    </source>
</evidence>
<protein>
    <submittedName>
        <fullName evidence="15">4d7fe1cc-d2d3-4658-9448-f2b5f4046bbd</fullName>
    </submittedName>
</protein>
<evidence type="ECO:0000313" key="16">
    <source>
        <dbReference type="Proteomes" id="UP000289323"/>
    </source>
</evidence>
<dbReference type="GO" id="GO:0051028">
    <property type="term" value="P:mRNA transport"/>
    <property type="evidence" value="ECO:0007669"/>
    <property type="project" value="UniProtKB-KW"/>
</dbReference>
<keyword evidence="10" id="KW-0906">Nuclear pore complex</keyword>
<keyword evidence="4" id="KW-0813">Transport</keyword>
<evidence type="ECO:0000256" key="4">
    <source>
        <dbReference type="ARBA" id="ARBA00022448"/>
    </source>
</evidence>
<evidence type="ECO:0000256" key="6">
    <source>
        <dbReference type="ARBA" id="ARBA00022816"/>
    </source>
</evidence>
<name>A0A446BXN3_9PEZI</name>
<dbReference type="EMBL" id="OUUZ01000019">
    <property type="protein sequence ID" value="SPQ27257.1"/>
    <property type="molecule type" value="Genomic_DNA"/>
</dbReference>
<feature type="transmembrane region" description="Helical" evidence="14">
    <location>
        <begin position="207"/>
        <end position="228"/>
    </location>
</feature>
<dbReference type="GO" id="GO:0106166">
    <property type="term" value="F:spindle pole body-nuclear membrane anchor activity"/>
    <property type="evidence" value="ECO:0007669"/>
    <property type="project" value="TreeGrafter"/>
</dbReference>
<accession>A0A446BXN3</accession>
<dbReference type="GO" id="GO:0070762">
    <property type="term" value="C:nuclear pore transmembrane ring"/>
    <property type="evidence" value="ECO:0007669"/>
    <property type="project" value="TreeGrafter"/>
</dbReference>
<evidence type="ECO:0000256" key="5">
    <source>
        <dbReference type="ARBA" id="ARBA00022692"/>
    </source>
</evidence>
<keyword evidence="8 14" id="KW-1133">Transmembrane helix</keyword>
<dbReference type="PANTHER" id="PTHR13269">
    <property type="entry name" value="NUCLEOPORIN NDC1"/>
    <property type="match status" value="1"/>
</dbReference>
<dbReference type="InterPro" id="IPR019049">
    <property type="entry name" value="Nucleoporin_prot_Ndc1/Nup"/>
</dbReference>
<evidence type="ECO:0000256" key="1">
    <source>
        <dbReference type="ARBA" id="ARBA00004232"/>
    </source>
</evidence>